<dbReference type="Proteomes" id="UP000265808">
    <property type="component" value="Unassembled WGS sequence"/>
</dbReference>
<feature type="region of interest" description="Disordered" evidence="1">
    <location>
        <begin position="90"/>
        <end position="135"/>
    </location>
</feature>
<evidence type="ECO:0000313" key="9">
    <source>
        <dbReference type="Proteomes" id="UP000283928"/>
    </source>
</evidence>
<evidence type="ECO:0000313" key="3">
    <source>
        <dbReference type="EMBL" id="RGR44855.1"/>
    </source>
</evidence>
<evidence type="ECO:0008006" key="12">
    <source>
        <dbReference type="Google" id="ProtNLM"/>
    </source>
</evidence>
<evidence type="ECO:0000313" key="11">
    <source>
        <dbReference type="Proteomes" id="UP000285839"/>
    </source>
</evidence>
<feature type="region of interest" description="Disordered" evidence="1">
    <location>
        <begin position="1"/>
        <end position="42"/>
    </location>
</feature>
<feature type="compositionally biased region" description="Basic and acidic residues" evidence="1">
    <location>
        <begin position="14"/>
        <end position="36"/>
    </location>
</feature>
<dbReference type="EMBL" id="QSHL01000003">
    <property type="protein sequence ID" value="RHC08540.1"/>
    <property type="molecule type" value="Genomic_DNA"/>
</dbReference>
<evidence type="ECO:0000313" key="4">
    <source>
        <dbReference type="EMBL" id="RHC08540.1"/>
    </source>
</evidence>
<evidence type="ECO:0000313" key="6">
    <source>
        <dbReference type="EMBL" id="RHK95812.1"/>
    </source>
</evidence>
<name>A0A174RIA2_9FIRM</name>
<dbReference type="EMBL" id="QSKO01000033">
    <property type="protein sequence ID" value="RHE70108.1"/>
    <property type="molecule type" value="Genomic_DNA"/>
</dbReference>
<dbReference type="Proteomes" id="UP000283928">
    <property type="component" value="Unassembled WGS sequence"/>
</dbReference>
<dbReference type="RefSeq" id="WP_070102271.1">
    <property type="nucleotide sequence ID" value="NZ_CABJDZ010000003.1"/>
</dbReference>
<gene>
    <name evidence="6" type="ORF">DW040_08330</name>
    <name evidence="5" type="ORF">DW723_15540</name>
    <name evidence="4" type="ORF">DW859_06610</name>
    <name evidence="3" type="ORF">DWY46_17960</name>
    <name evidence="2" type="ORF">ERS852533_02731</name>
</gene>
<dbReference type="Proteomes" id="UP000284267">
    <property type="component" value="Unassembled WGS sequence"/>
</dbReference>
<evidence type="ECO:0000256" key="1">
    <source>
        <dbReference type="SAM" id="MobiDB-lite"/>
    </source>
</evidence>
<organism evidence="2 7">
    <name type="scientific">Blautia obeum</name>
    <dbReference type="NCBI Taxonomy" id="40520"/>
    <lineage>
        <taxon>Bacteria</taxon>
        <taxon>Bacillati</taxon>
        <taxon>Bacillota</taxon>
        <taxon>Clostridia</taxon>
        <taxon>Lachnospirales</taxon>
        <taxon>Lachnospiraceae</taxon>
        <taxon>Blautia</taxon>
    </lineage>
</organism>
<dbReference type="OrthoDB" id="9811670at2"/>
<accession>A0A174RIA2</accession>
<evidence type="ECO:0000313" key="5">
    <source>
        <dbReference type="EMBL" id="RHE70108.1"/>
    </source>
</evidence>
<evidence type="ECO:0000313" key="8">
    <source>
        <dbReference type="Proteomes" id="UP000265808"/>
    </source>
</evidence>
<dbReference type="EMBL" id="QRUH01000024">
    <property type="protein sequence ID" value="RGR44855.1"/>
    <property type="molecule type" value="Genomic_DNA"/>
</dbReference>
<evidence type="ECO:0000313" key="2">
    <source>
        <dbReference type="EMBL" id="CUP83881.1"/>
    </source>
</evidence>
<dbReference type="EMBL" id="QROE01000003">
    <property type="protein sequence ID" value="RHK95812.1"/>
    <property type="molecule type" value="Genomic_DNA"/>
</dbReference>
<dbReference type="Proteomes" id="UP000095413">
    <property type="component" value="Unassembled WGS sequence"/>
</dbReference>
<evidence type="ECO:0000313" key="10">
    <source>
        <dbReference type="Proteomes" id="UP000284267"/>
    </source>
</evidence>
<dbReference type="Proteomes" id="UP000285839">
    <property type="component" value="Unassembled WGS sequence"/>
</dbReference>
<proteinExistence type="predicted"/>
<sequence>MIKNRNETSAAMDKALKNLEQAKARYEAERKKENEKRRKAQNHHKYLMGGIVAKYFPECYQYEEKELNVILSAALASAECRQAVENVKRMEKNADEMEDEKDRNGGHADETKTKENSGGYANSKDFAGGSFSQGV</sequence>
<dbReference type="EMBL" id="CZBA01000018">
    <property type="protein sequence ID" value="CUP83881.1"/>
    <property type="molecule type" value="Genomic_DNA"/>
</dbReference>
<reference evidence="8 9" key="2">
    <citation type="submission" date="2018-08" db="EMBL/GenBank/DDBJ databases">
        <title>A genome reference for cultivated species of the human gut microbiota.</title>
        <authorList>
            <person name="Zou Y."/>
            <person name="Xue W."/>
            <person name="Luo G."/>
        </authorList>
    </citation>
    <scope>NUCLEOTIDE SEQUENCE [LARGE SCALE GENOMIC DNA]</scope>
    <source>
        <strain evidence="3 11">AF25-21</strain>
        <strain evidence="6 10">AF39-4</strain>
        <strain evidence="5 9">AM27-32LB</strain>
        <strain evidence="4 8">AM37-4AC</strain>
    </source>
</reference>
<reference evidence="2 7" key="1">
    <citation type="submission" date="2015-09" db="EMBL/GenBank/DDBJ databases">
        <authorList>
            <consortium name="Pathogen Informatics"/>
        </authorList>
    </citation>
    <scope>NUCLEOTIDE SEQUENCE [LARGE SCALE GENOMIC DNA]</scope>
    <source>
        <strain evidence="2 7">2789STDY5834921</strain>
    </source>
</reference>
<protein>
    <recommendedName>
        <fullName evidence="12">DUF3847 domain-containing protein</fullName>
    </recommendedName>
</protein>
<evidence type="ECO:0000313" key="7">
    <source>
        <dbReference type="Proteomes" id="UP000095413"/>
    </source>
</evidence>
<feature type="compositionally biased region" description="Basic and acidic residues" evidence="1">
    <location>
        <begin position="90"/>
        <end position="115"/>
    </location>
</feature>
<dbReference type="AlphaFoldDB" id="A0A174RIA2"/>